<dbReference type="NCBIfam" id="NF002881">
    <property type="entry name" value="PRK03343.1"/>
    <property type="match status" value="1"/>
</dbReference>
<dbReference type="CDD" id="cd00955">
    <property type="entry name" value="Transaldolase_like"/>
    <property type="match status" value="1"/>
</dbReference>
<dbReference type="GO" id="GO:0004801">
    <property type="term" value="F:transaldolase activity"/>
    <property type="evidence" value="ECO:0007669"/>
    <property type="project" value="UniProtKB-UniRule"/>
</dbReference>
<evidence type="ECO:0000256" key="2">
    <source>
        <dbReference type="ARBA" id="ARBA00004496"/>
    </source>
</evidence>
<dbReference type="Pfam" id="PF00923">
    <property type="entry name" value="TAL_FSA"/>
    <property type="match status" value="1"/>
</dbReference>
<dbReference type="Gene3D" id="3.20.20.70">
    <property type="entry name" value="Aldolase class I"/>
    <property type="match status" value="1"/>
</dbReference>
<dbReference type="UniPathway" id="UPA00115">
    <property type="reaction ID" value="UER00414"/>
</dbReference>
<comment type="function">
    <text evidence="1 11">Transaldolase is important for the balance of metabolites in the pentose-phosphate pathway.</text>
</comment>
<dbReference type="KEGG" id="rub:GBA63_00300"/>
<dbReference type="GO" id="GO:0006098">
    <property type="term" value="P:pentose-phosphate shunt"/>
    <property type="evidence" value="ECO:0007669"/>
    <property type="project" value="UniProtKB-UniRule"/>
</dbReference>
<comment type="catalytic activity">
    <reaction evidence="10 11">
        <text>D-sedoheptulose 7-phosphate + D-glyceraldehyde 3-phosphate = D-erythrose 4-phosphate + beta-D-fructose 6-phosphate</text>
        <dbReference type="Rhea" id="RHEA:17053"/>
        <dbReference type="ChEBI" id="CHEBI:16897"/>
        <dbReference type="ChEBI" id="CHEBI:57483"/>
        <dbReference type="ChEBI" id="CHEBI:57634"/>
        <dbReference type="ChEBI" id="CHEBI:59776"/>
        <dbReference type="EC" id="2.2.1.2"/>
    </reaction>
</comment>
<dbReference type="InterPro" id="IPR004732">
    <property type="entry name" value="Transaldolase_2"/>
</dbReference>
<comment type="pathway">
    <text evidence="3 11">Carbohydrate degradation; pentose phosphate pathway; D-glyceraldehyde 3-phosphate and beta-D-fructose 6-phosphate from D-ribose 5-phosphate and D-xylulose 5-phosphate (non-oxidative stage): step 2/3.</text>
</comment>
<dbReference type="HAMAP" id="MF_00493">
    <property type="entry name" value="Transaldolase_2"/>
    <property type="match status" value="1"/>
</dbReference>
<dbReference type="PROSITE" id="PS01054">
    <property type="entry name" value="TRANSALDOLASE_1"/>
    <property type="match status" value="1"/>
</dbReference>
<dbReference type="InterPro" id="IPR001585">
    <property type="entry name" value="TAL/FSA"/>
</dbReference>
<evidence type="ECO:0000256" key="4">
    <source>
        <dbReference type="ARBA" id="ARBA00008426"/>
    </source>
</evidence>
<dbReference type="PROSITE" id="PS00958">
    <property type="entry name" value="TRANSALDOLASE_2"/>
    <property type="match status" value="1"/>
</dbReference>
<evidence type="ECO:0000256" key="11">
    <source>
        <dbReference type="HAMAP-Rule" id="MF_00493"/>
    </source>
</evidence>
<evidence type="ECO:0000256" key="3">
    <source>
        <dbReference type="ARBA" id="ARBA00004857"/>
    </source>
</evidence>
<dbReference type="PANTHER" id="PTHR10683">
    <property type="entry name" value="TRANSALDOLASE"/>
    <property type="match status" value="1"/>
</dbReference>
<evidence type="ECO:0000313" key="12">
    <source>
        <dbReference type="EMBL" id="QIN81229.1"/>
    </source>
</evidence>
<gene>
    <name evidence="11 12" type="primary">tal</name>
    <name evidence="12" type="ORF">GBA63_00300</name>
</gene>
<accession>A0A6G8Q469</accession>
<proteinExistence type="inferred from homology"/>
<dbReference type="PANTHER" id="PTHR10683:SF31">
    <property type="entry name" value="TRANSALDOLASE"/>
    <property type="match status" value="1"/>
</dbReference>
<evidence type="ECO:0000256" key="5">
    <source>
        <dbReference type="ARBA" id="ARBA00013151"/>
    </source>
</evidence>
<dbReference type="GO" id="GO:0005737">
    <property type="term" value="C:cytoplasm"/>
    <property type="evidence" value="ECO:0007669"/>
    <property type="project" value="UniProtKB-SubCell"/>
</dbReference>
<comment type="similarity">
    <text evidence="4 11">Belongs to the transaldolase family. Type 2 subfamily.</text>
</comment>
<feature type="active site" description="Schiff-base intermediate with substrate" evidence="11">
    <location>
        <position position="139"/>
    </location>
</feature>
<dbReference type="InterPro" id="IPR013785">
    <property type="entry name" value="Aldolase_TIM"/>
</dbReference>
<dbReference type="SUPFAM" id="SSF51569">
    <property type="entry name" value="Aldolase"/>
    <property type="match status" value="1"/>
</dbReference>
<dbReference type="AlphaFoldDB" id="A0A6G8Q469"/>
<keyword evidence="13" id="KW-1185">Reference proteome</keyword>
<dbReference type="PIRSF" id="PIRSF036915">
    <property type="entry name" value="Trnald_Bac_Plnt"/>
    <property type="match status" value="1"/>
</dbReference>
<evidence type="ECO:0000256" key="1">
    <source>
        <dbReference type="ARBA" id="ARBA00003518"/>
    </source>
</evidence>
<dbReference type="RefSeq" id="WP_166172396.1">
    <property type="nucleotide sequence ID" value="NZ_CP045119.1"/>
</dbReference>
<keyword evidence="7 11" id="KW-0808">Transferase</keyword>
<sequence>MNERLGKMRELGQAPWVDELSRDDTRNGGLQAMIEDGIVGVTSNPAIFQKAVGNSDLYDDQLQELAGNTDDPKEMFWGIAGTDIQEACDVLAPVYESSGGVDGFVSLEVQPDIAYDTQATIDEAEKLHGMVDRPNLFIKIPATLPGLVAIEEMISRGKSINVTLIFSLERYREVARAYVRGIQRLVENGGDPSGVRSVASFFVSRIDAEADDRLEKLGREDLKGKLAIANAKLAYRVYGQIFSGSRWRSLEERGATRQRLLWASTSTKNPDYPDTVYVDNLVGPETVNTMPKKTIEAVKDHGDIRPTLTEGIEDAVRLLDDLREAGLDYEDVTDVLEREGIQKFADPFNEMLDEIKNKGRQLVS</sequence>
<evidence type="ECO:0000256" key="8">
    <source>
        <dbReference type="ARBA" id="ARBA00023126"/>
    </source>
</evidence>
<dbReference type="NCBIfam" id="TIGR00876">
    <property type="entry name" value="tal_mycobact"/>
    <property type="match status" value="1"/>
</dbReference>
<comment type="subcellular location">
    <subcellularLocation>
        <location evidence="2 11">Cytoplasm</location>
    </subcellularLocation>
</comment>
<evidence type="ECO:0000256" key="9">
    <source>
        <dbReference type="ARBA" id="ARBA00023270"/>
    </source>
</evidence>
<keyword evidence="6 11" id="KW-0963">Cytoplasm</keyword>
<evidence type="ECO:0000256" key="6">
    <source>
        <dbReference type="ARBA" id="ARBA00022490"/>
    </source>
</evidence>
<evidence type="ECO:0000313" key="13">
    <source>
        <dbReference type="Proteomes" id="UP000501452"/>
    </source>
</evidence>
<dbReference type="InterPro" id="IPR018225">
    <property type="entry name" value="Transaldolase_AS"/>
</dbReference>
<dbReference type="EMBL" id="CP045119">
    <property type="protein sequence ID" value="QIN81229.1"/>
    <property type="molecule type" value="Genomic_DNA"/>
</dbReference>
<keyword evidence="8 11" id="KW-0570">Pentose shunt</keyword>
<dbReference type="GO" id="GO:0005975">
    <property type="term" value="P:carbohydrate metabolic process"/>
    <property type="evidence" value="ECO:0007669"/>
    <property type="project" value="InterPro"/>
</dbReference>
<organism evidence="12 13">
    <name type="scientific">Rubrobacter tropicus</name>
    <dbReference type="NCBI Taxonomy" id="2653851"/>
    <lineage>
        <taxon>Bacteria</taxon>
        <taxon>Bacillati</taxon>
        <taxon>Actinomycetota</taxon>
        <taxon>Rubrobacteria</taxon>
        <taxon>Rubrobacterales</taxon>
        <taxon>Rubrobacteraceae</taxon>
        <taxon>Rubrobacter</taxon>
    </lineage>
</organism>
<name>A0A6G8Q469_9ACTN</name>
<dbReference type="Proteomes" id="UP000501452">
    <property type="component" value="Chromosome"/>
</dbReference>
<dbReference type="EC" id="2.2.1.2" evidence="5 11"/>
<evidence type="ECO:0000256" key="10">
    <source>
        <dbReference type="ARBA" id="ARBA00048810"/>
    </source>
</evidence>
<evidence type="ECO:0000256" key="7">
    <source>
        <dbReference type="ARBA" id="ARBA00022679"/>
    </source>
</evidence>
<protein>
    <recommendedName>
        <fullName evidence="5 11">Transaldolase</fullName>
        <ecNumber evidence="5 11">2.2.1.2</ecNumber>
    </recommendedName>
</protein>
<reference evidence="12 13" key="1">
    <citation type="submission" date="2019-10" db="EMBL/GenBank/DDBJ databases">
        <title>Rubrobacter sp nov SCSIO 52090 isolated from a deep-sea sediment in the South China Sea.</title>
        <authorList>
            <person name="Chen R.W."/>
        </authorList>
    </citation>
    <scope>NUCLEOTIDE SEQUENCE [LARGE SCALE GENOMIC DNA]</scope>
    <source>
        <strain evidence="12 13">SCSIO 52909</strain>
    </source>
</reference>
<keyword evidence="9 11" id="KW-0704">Schiff base</keyword>